<proteinExistence type="predicted"/>
<dbReference type="AlphaFoldDB" id="A0ABD4K5L5"/>
<organism evidence="1 2">
    <name type="scientific">Lelliottia nimipressuralis</name>
    <dbReference type="NCBI Taxonomy" id="69220"/>
    <lineage>
        <taxon>Bacteria</taxon>
        <taxon>Pseudomonadati</taxon>
        <taxon>Pseudomonadota</taxon>
        <taxon>Gammaproteobacteria</taxon>
        <taxon>Enterobacterales</taxon>
        <taxon>Enterobacteriaceae</taxon>
        <taxon>Lelliottia</taxon>
    </lineage>
</organism>
<name>A0ABD4K5L5_9ENTR</name>
<evidence type="ECO:0000313" key="2">
    <source>
        <dbReference type="Proteomes" id="UP000628560"/>
    </source>
</evidence>
<accession>A0ABD4K5L5</accession>
<sequence>MIAELKRGPLLNSELAKILGIEQIKLIDNARNLFLRARESYEITADAEFIDGAGVRNCLYTLVRFEPDRAKSAFVISKNKGQGGRAELNRKIAKERVKLINSGNYSKEAEKKLCEKYGL</sequence>
<comment type="caution">
    <text evidence="1">The sequence shown here is derived from an EMBL/GenBank/DDBJ whole genome shotgun (WGS) entry which is preliminary data.</text>
</comment>
<dbReference type="Proteomes" id="UP000628560">
    <property type="component" value="Unassembled WGS sequence"/>
</dbReference>
<protein>
    <submittedName>
        <fullName evidence="1">Uncharacterized protein</fullName>
    </submittedName>
</protein>
<dbReference type="RefSeq" id="WP_194512567.1">
    <property type="nucleotide sequence ID" value="NZ_JADIXP010000002.1"/>
</dbReference>
<gene>
    <name evidence="1" type="ORF">ISP11_05200</name>
</gene>
<reference evidence="1 2" key="1">
    <citation type="submission" date="2020-11" db="EMBL/GenBank/DDBJ databases">
        <title>Identification of Lelliottia nimipressuralis from Wound Infection by Whole Genome-Based Bacterial Identification.</title>
        <authorList>
            <person name="Navarathna D.H."/>
            <person name="Choi H."/>
            <person name="Jinadatha C."/>
            <person name="Chatterjee P."/>
            <person name="Hwang M."/>
        </authorList>
    </citation>
    <scope>NUCLEOTIDE SEQUENCE [LARGE SCALE GENOMIC DNA]</scope>
    <source>
        <strain evidence="1 2">DN2020</strain>
    </source>
</reference>
<dbReference type="EMBL" id="JADIXP010000002">
    <property type="protein sequence ID" value="MBF4177257.1"/>
    <property type="molecule type" value="Genomic_DNA"/>
</dbReference>
<evidence type="ECO:0000313" key="1">
    <source>
        <dbReference type="EMBL" id="MBF4177257.1"/>
    </source>
</evidence>